<evidence type="ECO:0000256" key="1">
    <source>
        <dbReference type="SAM" id="MobiDB-lite"/>
    </source>
</evidence>
<dbReference type="InParanoid" id="J4G924"/>
<sequence>MSRSHDLALRKLCANPETLTRAQVLLHAAILKTGPGSGYNLGTDVVGLPAICAYLASQELNNGDVSEKVAQTASCLAPKFFKSTVKIVQQALATALAQTPGPSGPLVYETLIRDNKLGRKAFVLGCAKDVESTLLASRMLPQEFHPPCDVLRVAVFCWTCNNLLKIRKVRPDVLLNQYGQAKRDYDEIIEIVESTCQEVGEKIRQKVAELSNKVAAASQASSPARSKRTPANSVPGSPTKPALRATIADMSDTTSSNRTPTQKRKVAFVTGHLEEGRELPETPSKRPRIASPAKSTGVPGGKSTHSDLSRVATLRDNIFPEVPVCANVSALDLLCPSDHSSSPASADMDHLVESEGAPSQTSFSVVPPATPSRITPARSPATHVTSQATPRSGRRSPSKVVRIPSPLQDIQSARPKRFRPIFLDQQQWSQADPRIEREWKMAIAKRAELMQNYGRSAHGEVAVRMPIAA</sequence>
<name>J4G924_9APHY</name>
<dbReference type="OrthoDB" id="3358956at2759"/>
<dbReference type="Proteomes" id="UP000006352">
    <property type="component" value="Unassembled WGS sequence"/>
</dbReference>
<organism evidence="2 3">
    <name type="scientific">Fibroporia radiculosa</name>
    <dbReference type="NCBI Taxonomy" id="599839"/>
    <lineage>
        <taxon>Eukaryota</taxon>
        <taxon>Fungi</taxon>
        <taxon>Dikarya</taxon>
        <taxon>Basidiomycota</taxon>
        <taxon>Agaricomycotina</taxon>
        <taxon>Agaricomycetes</taxon>
        <taxon>Polyporales</taxon>
        <taxon>Fibroporiaceae</taxon>
        <taxon>Fibroporia</taxon>
    </lineage>
</organism>
<dbReference type="GeneID" id="24098099"/>
<dbReference type="STRING" id="599839.J4G924"/>
<dbReference type="RefSeq" id="XP_012182471.1">
    <property type="nucleotide sequence ID" value="XM_012327081.1"/>
</dbReference>
<accession>J4G924</accession>
<protein>
    <submittedName>
        <fullName evidence="2">Uncharacterized protein</fullName>
    </submittedName>
</protein>
<dbReference type="EMBL" id="HE797103">
    <property type="protein sequence ID" value="CCM03188.1"/>
    <property type="molecule type" value="Genomic_DNA"/>
</dbReference>
<evidence type="ECO:0000313" key="3">
    <source>
        <dbReference type="Proteomes" id="UP000006352"/>
    </source>
</evidence>
<feature type="region of interest" description="Disordered" evidence="1">
    <location>
        <begin position="272"/>
        <end position="306"/>
    </location>
</feature>
<dbReference type="AlphaFoldDB" id="J4G924"/>
<feature type="compositionally biased region" description="Basic and acidic residues" evidence="1">
    <location>
        <begin position="272"/>
        <end position="284"/>
    </location>
</feature>
<keyword evidence="3" id="KW-1185">Reference proteome</keyword>
<proteinExistence type="predicted"/>
<evidence type="ECO:0000313" key="2">
    <source>
        <dbReference type="EMBL" id="CCM03188.1"/>
    </source>
</evidence>
<feature type="region of interest" description="Disordered" evidence="1">
    <location>
        <begin position="216"/>
        <end position="243"/>
    </location>
</feature>
<reference evidence="2 3" key="1">
    <citation type="journal article" date="2012" name="Appl. Environ. Microbiol.">
        <title>Short-read sequencing for genomic analysis of the brown rot fungus Fibroporia radiculosa.</title>
        <authorList>
            <person name="Tang J.D."/>
            <person name="Perkins A.D."/>
            <person name="Sonstegard T.S."/>
            <person name="Schroeder S.G."/>
            <person name="Burgess S.C."/>
            <person name="Diehl S.V."/>
        </authorList>
    </citation>
    <scope>NUCLEOTIDE SEQUENCE [LARGE SCALE GENOMIC DNA]</scope>
    <source>
        <strain evidence="2 3">TFFH 294</strain>
    </source>
</reference>
<feature type="region of interest" description="Disordered" evidence="1">
    <location>
        <begin position="354"/>
        <end position="401"/>
    </location>
</feature>
<dbReference type="HOGENOM" id="CLU_046438_0_0_1"/>
<gene>
    <name evidence="2" type="ORF">FIBRA_05310</name>
</gene>